<dbReference type="PANTHER" id="PTHR33204">
    <property type="entry name" value="TRANSCRIPTIONAL REGULATOR, MARR FAMILY"/>
    <property type="match status" value="1"/>
</dbReference>
<accession>A0A2M8RTQ2</accession>
<evidence type="ECO:0000313" key="6">
    <source>
        <dbReference type="Proteomes" id="UP000230282"/>
    </source>
</evidence>
<dbReference type="SUPFAM" id="SSF46785">
    <property type="entry name" value="Winged helix' DNA-binding domain"/>
    <property type="match status" value="1"/>
</dbReference>
<comment type="caution">
    <text evidence="5">The sequence shown here is derived from an EMBL/GenBank/DDBJ whole genome shotgun (WGS) entry which is preliminary data.</text>
</comment>
<dbReference type="EMBL" id="PHGZ01000024">
    <property type="protein sequence ID" value="PJG82270.1"/>
    <property type="molecule type" value="Genomic_DNA"/>
</dbReference>
<keyword evidence="2" id="KW-0238">DNA-binding</keyword>
<dbReference type="InterPro" id="IPR002577">
    <property type="entry name" value="HTH_HxlR"/>
</dbReference>
<keyword evidence="3" id="KW-0804">Transcription</keyword>
<dbReference type="GO" id="GO:0003677">
    <property type="term" value="F:DNA binding"/>
    <property type="evidence" value="ECO:0007669"/>
    <property type="project" value="UniProtKB-KW"/>
</dbReference>
<evidence type="ECO:0000256" key="1">
    <source>
        <dbReference type="ARBA" id="ARBA00023015"/>
    </source>
</evidence>
<evidence type="ECO:0000256" key="2">
    <source>
        <dbReference type="ARBA" id="ARBA00023125"/>
    </source>
</evidence>
<evidence type="ECO:0000256" key="3">
    <source>
        <dbReference type="ARBA" id="ARBA00023163"/>
    </source>
</evidence>
<keyword evidence="1" id="KW-0805">Transcription regulation</keyword>
<dbReference type="Proteomes" id="UP000230282">
    <property type="component" value="Unassembled WGS sequence"/>
</dbReference>
<name>A0A2M8RTQ2_9PAST</name>
<protein>
    <submittedName>
        <fullName evidence="5">Transcriptional regulator</fullName>
    </submittedName>
</protein>
<gene>
    <name evidence="5" type="ORF">CVP04_09910</name>
</gene>
<evidence type="ECO:0000259" key="4">
    <source>
        <dbReference type="PROSITE" id="PS51118"/>
    </source>
</evidence>
<dbReference type="InterPro" id="IPR036390">
    <property type="entry name" value="WH_DNA-bd_sf"/>
</dbReference>
<reference evidence="5 6" key="1">
    <citation type="submission" date="2017-11" db="EMBL/GenBank/DDBJ databases">
        <title>Reclassification of Bisgaard taxon 5 as Caviibacterium pharyngocola gen. nov., sp. nov.</title>
        <authorList>
            <person name="Christensen H."/>
        </authorList>
    </citation>
    <scope>NUCLEOTIDE SEQUENCE [LARGE SCALE GENOMIC DNA]</scope>
    <source>
        <strain evidence="5 6">7_3</strain>
    </source>
</reference>
<evidence type="ECO:0000313" key="5">
    <source>
        <dbReference type="EMBL" id="PJG82270.1"/>
    </source>
</evidence>
<dbReference type="Gene3D" id="1.10.10.10">
    <property type="entry name" value="Winged helix-like DNA-binding domain superfamily/Winged helix DNA-binding domain"/>
    <property type="match status" value="1"/>
</dbReference>
<dbReference type="OrthoDB" id="9807069at2"/>
<dbReference type="PROSITE" id="PS51118">
    <property type="entry name" value="HTH_HXLR"/>
    <property type="match status" value="1"/>
</dbReference>
<sequence>MLSKNSVFTCPVADVLGVLGDKWTGLLLRDLLLGINRYSDLQKSSNITNATLTSRLKELENNGLVEKQLYQTRPDRYEYQLTEQGKDMAWLVLAMAKIGTKWNLSGWENVPLHFVNKATGNPIRLTLLDEDTGEEIGLDEISAVRKA</sequence>
<dbReference type="AlphaFoldDB" id="A0A2M8RTQ2"/>
<proteinExistence type="predicted"/>
<feature type="domain" description="HTH hxlR-type" evidence="4">
    <location>
        <begin position="10"/>
        <end position="107"/>
    </location>
</feature>
<keyword evidence="6" id="KW-1185">Reference proteome</keyword>
<organism evidence="5 6">
    <name type="scientific">Caviibacterium pharyngocola</name>
    <dbReference type="NCBI Taxonomy" id="28159"/>
    <lineage>
        <taxon>Bacteria</taxon>
        <taxon>Pseudomonadati</taxon>
        <taxon>Pseudomonadota</taxon>
        <taxon>Gammaproteobacteria</taxon>
        <taxon>Pasteurellales</taxon>
        <taxon>Pasteurellaceae</taxon>
        <taxon>Caviibacterium</taxon>
    </lineage>
</organism>
<dbReference type="PANTHER" id="PTHR33204:SF18">
    <property type="entry name" value="TRANSCRIPTIONAL REGULATORY PROTEIN"/>
    <property type="match status" value="1"/>
</dbReference>
<dbReference type="Pfam" id="PF01638">
    <property type="entry name" value="HxlR"/>
    <property type="match status" value="1"/>
</dbReference>
<dbReference type="InterPro" id="IPR036388">
    <property type="entry name" value="WH-like_DNA-bd_sf"/>
</dbReference>